<dbReference type="InterPro" id="IPR036179">
    <property type="entry name" value="Ig-like_dom_sf"/>
</dbReference>
<keyword evidence="1" id="KW-0812">Transmembrane</keyword>
<dbReference type="Gene3D" id="2.60.40.10">
    <property type="entry name" value="Immunoglobulins"/>
    <property type="match status" value="7"/>
</dbReference>
<evidence type="ECO:0000256" key="2">
    <source>
        <dbReference type="SAM" id="SignalP"/>
    </source>
</evidence>
<dbReference type="InterPro" id="IPR007110">
    <property type="entry name" value="Ig-like_dom"/>
</dbReference>
<dbReference type="OrthoDB" id="6413693at2759"/>
<evidence type="ECO:0000259" key="3">
    <source>
        <dbReference type="PROSITE" id="PS50835"/>
    </source>
</evidence>
<dbReference type="SUPFAM" id="SSF48726">
    <property type="entry name" value="Immunoglobulin"/>
    <property type="match status" value="6"/>
</dbReference>
<feature type="domain" description="Ig-like" evidence="3">
    <location>
        <begin position="344"/>
        <end position="434"/>
    </location>
</feature>
<dbReference type="SMART" id="SM00409">
    <property type="entry name" value="IG"/>
    <property type="match status" value="4"/>
</dbReference>
<feature type="chain" id="PRO_5017403386" description="Ig-like domain-containing protein" evidence="2">
    <location>
        <begin position="20"/>
        <end position="823"/>
    </location>
</feature>
<feature type="transmembrane region" description="Helical" evidence="1">
    <location>
        <begin position="751"/>
        <end position="772"/>
    </location>
</feature>
<feature type="domain" description="Ig-like" evidence="3">
    <location>
        <begin position="547"/>
        <end position="636"/>
    </location>
</feature>
<reference evidence="4" key="2">
    <citation type="submission" date="2025-09" db="UniProtKB">
        <authorList>
            <consortium name="Ensembl"/>
        </authorList>
    </citation>
    <scope>IDENTIFICATION</scope>
</reference>
<dbReference type="PANTHER" id="PTHR46484">
    <property type="entry name" value="SI:CH211-171H4.5-RELATED"/>
    <property type="match status" value="1"/>
</dbReference>
<accession>A0A3B3X154</accession>
<dbReference type="PROSITE" id="PS50835">
    <property type="entry name" value="IG_LIKE"/>
    <property type="match status" value="5"/>
</dbReference>
<dbReference type="PANTHER" id="PTHR46484:SF8">
    <property type="entry name" value="B-CELL RECEPTOR CD22-LIKE-RELATED"/>
    <property type="match status" value="1"/>
</dbReference>
<keyword evidence="2" id="KW-0732">Signal</keyword>
<proteinExistence type="predicted"/>
<feature type="domain" description="Ig-like" evidence="3">
    <location>
        <begin position="638"/>
        <end position="737"/>
    </location>
</feature>
<dbReference type="KEGG" id="pmei:106917698"/>
<dbReference type="Ensembl" id="ENSPMET00000002056.1">
    <property type="protein sequence ID" value="ENSPMEP00000008669.1"/>
    <property type="gene ID" value="ENSPMEG00000010434.1"/>
</dbReference>
<reference evidence="4" key="1">
    <citation type="submission" date="2025-08" db="UniProtKB">
        <authorList>
            <consortium name="Ensembl"/>
        </authorList>
    </citation>
    <scope>IDENTIFICATION</scope>
</reference>
<organism evidence="4 5">
    <name type="scientific">Poecilia mexicana</name>
    <dbReference type="NCBI Taxonomy" id="48701"/>
    <lineage>
        <taxon>Eukaryota</taxon>
        <taxon>Metazoa</taxon>
        <taxon>Chordata</taxon>
        <taxon>Craniata</taxon>
        <taxon>Vertebrata</taxon>
        <taxon>Euteleostomi</taxon>
        <taxon>Actinopterygii</taxon>
        <taxon>Neopterygii</taxon>
        <taxon>Teleostei</taxon>
        <taxon>Neoteleostei</taxon>
        <taxon>Acanthomorphata</taxon>
        <taxon>Ovalentaria</taxon>
        <taxon>Atherinomorphae</taxon>
        <taxon>Cyprinodontiformes</taxon>
        <taxon>Poeciliidae</taxon>
        <taxon>Poeciliinae</taxon>
        <taxon>Poecilia</taxon>
    </lineage>
</organism>
<keyword evidence="1" id="KW-1133">Transmembrane helix</keyword>
<dbReference type="InterPro" id="IPR013783">
    <property type="entry name" value="Ig-like_fold"/>
</dbReference>
<name>A0A3B3X154_9TELE</name>
<feature type="domain" description="Ig-like" evidence="3">
    <location>
        <begin position="130"/>
        <end position="222"/>
    </location>
</feature>
<dbReference type="GeneID" id="106917698"/>
<dbReference type="InterPro" id="IPR003599">
    <property type="entry name" value="Ig_sub"/>
</dbReference>
<keyword evidence="1" id="KW-0472">Membrane</keyword>
<dbReference type="Proteomes" id="UP000261480">
    <property type="component" value="Unplaced"/>
</dbReference>
<evidence type="ECO:0000256" key="1">
    <source>
        <dbReference type="SAM" id="Phobius"/>
    </source>
</evidence>
<dbReference type="RefSeq" id="XP_014842344.1">
    <property type="nucleotide sequence ID" value="XM_014986858.1"/>
</dbReference>
<dbReference type="STRING" id="48701.ENSPMEP00000008669"/>
<feature type="signal peptide" evidence="2">
    <location>
        <begin position="1"/>
        <end position="19"/>
    </location>
</feature>
<protein>
    <recommendedName>
        <fullName evidence="3">Ig-like domain-containing protein</fullName>
    </recommendedName>
</protein>
<feature type="domain" description="Ig-like" evidence="3">
    <location>
        <begin position="445"/>
        <end position="535"/>
    </location>
</feature>
<sequence>MVGLVIFLLIGSSLHGVLCSTFQVSLVQTVRVLRGSCVTVPCSFDIPSKYEGNLNEQCEAKWVDEDKRNPQLTDTNAVTGDLTKKNCTTTFSNMQPDHSNTYYFRLDCSSSLRETFTTAAVTLTVTDDLPSPTLTPSTLEVNDGDSVNLTCSAPVPCPSHPPNLTWTPTLGYSQETLQENQDRTLVKTSVLNFNASYLHDGESISCTSVYKKQDGSADASFSTTANILCRSCGQFEISLPQTVQVLRGSCVTVPCSFDLKRKYEQYLNGGCRALWVYRDSRDPRLTDTNPVTGNLTEKNCTTTFSNMQRHHANTYNLRLDCNGLKYTFTTASVKIEVKEHFPPPTLTVSILEGKEGDWVNLTCSAPSPCLTHPPTLTWTPKMGDIMETMQMSPNKSTAKTSVLSFIATNLHHRQNISCTATYKMGNGNSDSSLTTSLKNEILFRPRILPSSSCIKTTSQINCSCEIVGNPPILQWFFNEQPVNQSGKVYTISDSLNDTYLRSIITVNQLQDSNLSSLLCFSINSLGSDSKQLFINSPQISADNQVPPRILPSSSCIQTTNQINCSCEIVGNPPMLQWFFNGKPVNQSENFVITDSLNGTYLRSTITVNQPQERNLSSLFCFSFNSLGSDSKQLFINSPQIIAENRVPPRILPSSSCIKTTNQINCSCETVGNPPILQWLFNGQPVSQSKVFVITDSLNGTYLRSTITVNQLQERNVSSLVCFSFNSLGSDSKQLFIKSPQVLAENRGKGQISVFISTTVILLVVVCVLLFVIRFQKTYHDPPYNIFGGKRTKVQNTSEDDISIQTIESIMQMGSLNDDVDDLL</sequence>
<dbReference type="AlphaFoldDB" id="A0A3B3X154"/>
<evidence type="ECO:0000313" key="5">
    <source>
        <dbReference type="Proteomes" id="UP000261480"/>
    </source>
</evidence>
<evidence type="ECO:0000313" key="4">
    <source>
        <dbReference type="Ensembl" id="ENSPMEP00000008669.1"/>
    </source>
</evidence>
<keyword evidence="5" id="KW-1185">Reference proteome</keyword>